<sequence>MSKGFRGRRIGGQKSLKGTQTPRSKMAEDIEPGEALEEAPSSPSLHSEMSLDSHSQAKCYSPDAVLLGKFKSLLLAATAKSITTQVMEEIKEIGHRTDTLESKTDDLIHRVNEHDTVIEDLQAQLTALQEKAEDSENRSRRNNFRIRYRTLPRRSLYYCKACRTKEDLSDQGHKFQLFADLASSTIAKCKGLKPLTTILLQHEVRYRWAFPVKLLFMYENKSYATTSLQEGSEVLQKLWLMEAGSAVPSADVQSPSRSFRYPRPISSIWNSVRSRRR</sequence>
<proteinExistence type="predicted"/>
<dbReference type="InterPro" id="IPR042566">
    <property type="entry name" value="L1_C"/>
</dbReference>
<dbReference type="Proteomes" id="UP000694892">
    <property type="component" value="Chromosome 1S"/>
</dbReference>
<dbReference type="EMBL" id="CM004467">
    <property type="protein sequence ID" value="OCT98082.1"/>
    <property type="molecule type" value="Genomic_DNA"/>
</dbReference>
<feature type="compositionally biased region" description="Polar residues" evidence="2">
    <location>
        <begin position="41"/>
        <end position="50"/>
    </location>
</feature>
<reference evidence="4" key="1">
    <citation type="journal article" date="2016" name="Nature">
        <title>Genome evolution in the allotetraploid frog Xenopus laevis.</title>
        <authorList>
            <person name="Session A.M."/>
            <person name="Uno Y."/>
            <person name="Kwon T."/>
            <person name="Chapman J.A."/>
            <person name="Toyoda A."/>
            <person name="Takahashi S."/>
            <person name="Fukui A."/>
            <person name="Hikosaka A."/>
            <person name="Suzuki A."/>
            <person name="Kondo M."/>
            <person name="van Heeringen S.J."/>
            <person name="Quigley I."/>
            <person name="Heinz S."/>
            <person name="Ogino H."/>
            <person name="Ochi H."/>
            <person name="Hellsten U."/>
            <person name="Lyons J.B."/>
            <person name="Simakov O."/>
            <person name="Putnam N."/>
            <person name="Stites J."/>
            <person name="Kuroki Y."/>
            <person name="Tanaka T."/>
            <person name="Michiue T."/>
            <person name="Watanabe M."/>
            <person name="Bogdanovic O."/>
            <person name="Lister R."/>
            <person name="Georgiou G."/>
            <person name="Paranjpe S.S."/>
            <person name="van Kruijsbergen I."/>
            <person name="Shu S."/>
            <person name="Carlson J."/>
            <person name="Kinoshita T."/>
            <person name="Ohta Y."/>
            <person name="Mawaribuchi S."/>
            <person name="Jenkins J."/>
            <person name="Grimwood J."/>
            <person name="Schmutz J."/>
            <person name="Mitros T."/>
            <person name="Mozaffari S.V."/>
            <person name="Suzuki Y."/>
            <person name="Haramoto Y."/>
            <person name="Yamamoto T.S."/>
            <person name="Takagi C."/>
            <person name="Heald R."/>
            <person name="Miller K."/>
            <person name="Haudenschild C."/>
            <person name="Kitzman J."/>
            <person name="Nakayama T."/>
            <person name="Izutsu Y."/>
            <person name="Robert J."/>
            <person name="Fortriede J."/>
            <person name="Burns K."/>
            <person name="Lotay V."/>
            <person name="Karimi K."/>
            <person name="Yasuoka Y."/>
            <person name="Dichmann D.S."/>
            <person name="Flajnik M.F."/>
            <person name="Houston D.W."/>
            <person name="Shendure J."/>
            <person name="DuPasquier L."/>
            <person name="Vize P.D."/>
            <person name="Zorn A.M."/>
            <person name="Ito M."/>
            <person name="Marcotte E.M."/>
            <person name="Wallingford J.B."/>
            <person name="Ito Y."/>
            <person name="Asashima M."/>
            <person name="Ueno N."/>
            <person name="Matsuda Y."/>
            <person name="Veenstra G.J."/>
            <person name="Fujiyama A."/>
            <person name="Harland R.M."/>
            <person name="Taira M."/>
            <person name="Rokhsar D.S."/>
        </authorList>
    </citation>
    <scope>NUCLEOTIDE SEQUENCE [LARGE SCALE GENOMIC DNA]</scope>
    <source>
        <strain evidence="4">J</strain>
    </source>
</reference>
<evidence type="ECO:0000256" key="2">
    <source>
        <dbReference type="SAM" id="MobiDB-lite"/>
    </source>
</evidence>
<feature type="compositionally biased region" description="Basic residues" evidence="2">
    <location>
        <begin position="1"/>
        <end position="11"/>
    </location>
</feature>
<name>A0A974DWE6_XENLA</name>
<keyword evidence="1" id="KW-0175">Coiled coil</keyword>
<dbReference type="InterPro" id="IPR004244">
    <property type="entry name" value="Transposase_22"/>
</dbReference>
<feature type="coiled-coil region" evidence="1">
    <location>
        <begin position="111"/>
        <end position="138"/>
    </location>
</feature>
<evidence type="ECO:0000313" key="3">
    <source>
        <dbReference type="EMBL" id="OCT98082.1"/>
    </source>
</evidence>
<dbReference type="Gene3D" id="3.30.250.20">
    <property type="entry name" value="L1 transposable element, C-terminal domain"/>
    <property type="match status" value="1"/>
</dbReference>
<dbReference type="AlphaFoldDB" id="A0A974DWE6"/>
<accession>A0A974DWE6</accession>
<protein>
    <submittedName>
        <fullName evidence="3">Uncharacterized protein</fullName>
    </submittedName>
</protein>
<evidence type="ECO:0000256" key="1">
    <source>
        <dbReference type="SAM" id="Coils"/>
    </source>
</evidence>
<dbReference type="PANTHER" id="PTHR11505">
    <property type="entry name" value="L1 TRANSPOSABLE ELEMENT-RELATED"/>
    <property type="match status" value="1"/>
</dbReference>
<organism evidence="3 4">
    <name type="scientific">Xenopus laevis</name>
    <name type="common">African clawed frog</name>
    <dbReference type="NCBI Taxonomy" id="8355"/>
    <lineage>
        <taxon>Eukaryota</taxon>
        <taxon>Metazoa</taxon>
        <taxon>Chordata</taxon>
        <taxon>Craniata</taxon>
        <taxon>Vertebrata</taxon>
        <taxon>Euteleostomi</taxon>
        <taxon>Amphibia</taxon>
        <taxon>Batrachia</taxon>
        <taxon>Anura</taxon>
        <taxon>Pipoidea</taxon>
        <taxon>Pipidae</taxon>
        <taxon>Xenopodinae</taxon>
        <taxon>Xenopus</taxon>
        <taxon>Xenopus</taxon>
    </lineage>
</organism>
<evidence type="ECO:0000313" key="4">
    <source>
        <dbReference type="Proteomes" id="UP000694892"/>
    </source>
</evidence>
<feature type="region of interest" description="Disordered" evidence="2">
    <location>
        <begin position="1"/>
        <end position="50"/>
    </location>
</feature>
<gene>
    <name evidence="3" type="ORF">XELAEV_18010311mg</name>
</gene>